<evidence type="ECO:0000256" key="2">
    <source>
        <dbReference type="SAM" id="Coils"/>
    </source>
</evidence>
<comment type="similarity">
    <text evidence="1">Belongs to the WXG100 family.</text>
</comment>
<evidence type="ECO:0000256" key="1">
    <source>
        <dbReference type="RuleBase" id="RU362001"/>
    </source>
</evidence>
<proteinExistence type="inferred from homology"/>
<keyword evidence="4" id="KW-1185">Reference proteome</keyword>
<feature type="coiled-coil region" evidence="2">
    <location>
        <begin position="9"/>
        <end position="39"/>
    </location>
</feature>
<dbReference type="Proteomes" id="UP000768567">
    <property type="component" value="Unassembled WGS sequence"/>
</dbReference>
<dbReference type="Gene3D" id="1.10.287.1060">
    <property type="entry name" value="ESAT-6-like"/>
    <property type="match status" value="1"/>
</dbReference>
<dbReference type="NCBIfam" id="TIGR03930">
    <property type="entry name" value="WXG100_ESAT6"/>
    <property type="match status" value="1"/>
</dbReference>
<dbReference type="RefSeq" id="WP_193501390.1">
    <property type="nucleotide sequence ID" value="NZ_JADCKC010000002.1"/>
</dbReference>
<protein>
    <recommendedName>
        <fullName evidence="1">ESAT-6-like protein</fullName>
    </recommendedName>
</protein>
<evidence type="ECO:0000313" key="3">
    <source>
        <dbReference type="EMBL" id="MBE5037786.1"/>
    </source>
</evidence>
<accession>A0ABR9R3S2</accession>
<gene>
    <name evidence="3" type="ORF">INF35_08310</name>
</gene>
<sequence>MASTILVNSNQLRSKAEQLEQYNSQLKSALNALNTSEQTLAGMWEGDAQKAFRTAFQKDYAQFEAFYKGISDYITTLRTLAQNYDKAEDANVQLAK</sequence>
<organism evidence="3 4">
    <name type="scientific">Gemmiger gallinarum</name>
    <dbReference type="NCBI Taxonomy" id="2779354"/>
    <lineage>
        <taxon>Bacteria</taxon>
        <taxon>Bacillati</taxon>
        <taxon>Bacillota</taxon>
        <taxon>Clostridia</taxon>
        <taxon>Eubacteriales</taxon>
        <taxon>Gemmiger</taxon>
    </lineage>
</organism>
<comment type="caution">
    <text evidence="3">The sequence shown here is derived from an EMBL/GenBank/DDBJ whole genome shotgun (WGS) entry which is preliminary data.</text>
</comment>
<name>A0ABR9R3S2_9FIRM</name>
<keyword evidence="2" id="KW-0175">Coiled coil</keyword>
<dbReference type="EMBL" id="JADCKC010000002">
    <property type="protein sequence ID" value="MBE5037786.1"/>
    <property type="molecule type" value="Genomic_DNA"/>
</dbReference>
<dbReference type="Pfam" id="PF06013">
    <property type="entry name" value="WXG100"/>
    <property type="match status" value="1"/>
</dbReference>
<evidence type="ECO:0000313" key="4">
    <source>
        <dbReference type="Proteomes" id="UP000768567"/>
    </source>
</evidence>
<dbReference type="SUPFAM" id="SSF140453">
    <property type="entry name" value="EsxAB dimer-like"/>
    <property type="match status" value="1"/>
</dbReference>
<dbReference type="InterPro" id="IPR036689">
    <property type="entry name" value="ESAT-6-like_sf"/>
</dbReference>
<reference evidence="3 4" key="1">
    <citation type="submission" date="2020-10" db="EMBL/GenBank/DDBJ databases">
        <title>ChiBAC.</title>
        <authorList>
            <person name="Zenner C."/>
            <person name="Hitch T.C.A."/>
            <person name="Clavel T."/>
        </authorList>
    </citation>
    <scope>NUCLEOTIDE SEQUENCE [LARGE SCALE GENOMIC DNA]</scope>
    <source>
        <strain evidence="3 4">DSM 109015</strain>
    </source>
</reference>
<dbReference type="InterPro" id="IPR010310">
    <property type="entry name" value="T7SS_ESAT-6-like"/>
</dbReference>